<dbReference type="InterPro" id="IPR000760">
    <property type="entry name" value="Inositol_monophosphatase-like"/>
</dbReference>
<evidence type="ECO:0000256" key="1">
    <source>
        <dbReference type="ARBA" id="ARBA00022723"/>
    </source>
</evidence>
<dbReference type="Gene3D" id="3.30.540.10">
    <property type="entry name" value="Fructose-1,6-Bisphosphatase, subunit A, domain 1"/>
    <property type="match status" value="1"/>
</dbReference>
<keyword evidence="1" id="KW-0479">Metal-binding</keyword>
<dbReference type="PANTHER" id="PTHR20854">
    <property type="entry name" value="INOSITOL MONOPHOSPHATASE"/>
    <property type="match status" value="1"/>
</dbReference>
<dbReference type="CDD" id="cd01643">
    <property type="entry name" value="Bacterial_IMPase_like_2"/>
    <property type="match status" value="1"/>
</dbReference>
<keyword evidence="5" id="KW-1185">Reference proteome</keyword>
<evidence type="ECO:0000256" key="3">
    <source>
        <dbReference type="ARBA" id="ARBA00022842"/>
    </source>
</evidence>
<sequence length="280" mass="30807">MEHHFWSTVLDLCGKTTTVVGSHLMGEAGQSFTEQKSDGSLVTVADRWADQELRRGIAAIFPDHGLLSEEGAHHFPETDWCWIIDPIDGTTNFSHGLPIWCIALGLLYRGMPVFGYVAVPPLHQVFHGFYQAPGHGDGAYLNQQPIQCQPGVPSHQAFFSLCARSISLLKRPFPCKIRMLGSASYNFLTVAAGYTLGAVERTPMIWDIAPAWPIVHGAGAHWASLESLDKLDPLSVKNVPDIFPLKFGESYGDRSYHTLVSASSELAAIFLPYIRDSVTQ</sequence>
<dbReference type="PANTHER" id="PTHR20854:SF4">
    <property type="entry name" value="INOSITOL-1-MONOPHOSPHATASE-RELATED"/>
    <property type="match status" value="1"/>
</dbReference>
<reference evidence="4" key="2">
    <citation type="submission" date="2022-01" db="EMBL/GenBank/DDBJ databases">
        <authorList>
            <person name="Zivanovic Y."/>
            <person name="Moreira D."/>
            <person name="Lopez-Garcia P."/>
        </authorList>
    </citation>
    <scope>NUCLEOTIDE SEQUENCE</scope>
    <source>
        <strain evidence="4">G9</strain>
    </source>
</reference>
<evidence type="ECO:0000313" key="5">
    <source>
        <dbReference type="Proteomes" id="UP001154265"/>
    </source>
</evidence>
<keyword evidence="2" id="KW-0378">Hydrolase</keyword>
<dbReference type="EMBL" id="JAKKUT010000008">
    <property type="protein sequence ID" value="MDG2992126.1"/>
    <property type="molecule type" value="Genomic_DNA"/>
</dbReference>
<dbReference type="InterPro" id="IPR020583">
    <property type="entry name" value="Inositol_monoP_metal-BS"/>
</dbReference>
<keyword evidence="3" id="KW-0460">Magnesium</keyword>
<reference evidence="4" key="1">
    <citation type="journal article" date="2022" name="Genome Biol. Evol.">
        <title>A New Gene Family Diagnostic for Intracellular Biomineralization of Amorphous Ca Carbonates by Cyanobacteria.</title>
        <authorList>
            <person name="Benzerara K."/>
            <person name="Duprat E."/>
            <person name="Bitard-Feildel T."/>
            <person name="Caumes G."/>
            <person name="Cassier-Chauvat C."/>
            <person name="Chauvat F."/>
            <person name="Dezi M."/>
            <person name="Diop S.I."/>
            <person name="Gaschignard G."/>
            <person name="Gorgen S."/>
            <person name="Gugger M."/>
            <person name="Lopez-Garcia P."/>
            <person name="Millet M."/>
            <person name="Skouri-Panet F."/>
            <person name="Moreira D."/>
            <person name="Callebaut I."/>
        </authorList>
    </citation>
    <scope>NUCLEOTIDE SEQUENCE</scope>
    <source>
        <strain evidence="4">G9</strain>
    </source>
</reference>
<dbReference type="RefSeq" id="WP_277868052.1">
    <property type="nucleotide sequence ID" value="NZ_JAKKUT010000008.1"/>
</dbReference>
<dbReference type="Pfam" id="PF00459">
    <property type="entry name" value="Inositol_P"/>
    <property type="match status" value="1"/>
</dbReference>
<dbReference type="Gene3D" id="3.40.190.80">
    <property type="match status" value="1"/>
</dbReference>
<protein>
    <submittedName>
        <fullName evidence="4">Inositol monophosphatase family protein</fullName>
    </submittedName>
</protein>
<dbReference type="PRINTS" id="PR00377">
    <property type="entry name" value="IMPHPHTASES"/>
</dbReference>
<dbReference type="PROSITE" id="PS00629">
    <property type="entry name" value="IMP_1"/>
    <property type="match status" value="1"/>
</dbReference>
<proteinExistence type="predicted"/>
<dbReference type="SUPFAM" id="SSF56655">
    <property type="entry name" value="Carbohydrate phosphatase"/>
    <property type="match status" value="1"/>
</dbReference>
<evidence type="ECO:0000256" key="2">
    <source>
        <dbReference type="ARBA" id="ARBA00022801"/>
    </source>
</evidence>
<evidence type="ECO:0000313" key="4">
    <source>
        <dbReference type="EMBL" id="MDG2992126.1"/>
    </source>
</evidence>
<dbReference type="Proteomes" id="UP001154265">
    <property type="component" value="Unassembled WGS sequence"/>
</dbReference>
<gene>
    <name evidence="4" type="ORF">L3556_14480</name>
</gene>
<organism evidence="4 5">
    <name type="scientific">Candidatus Synechococcus calcipolaris G9</name>
    <dbReference type="NCBI Taxonomy" id="1497997"/>
    <lineage>
        <taxon>Bacteria</taxon>
        <taxon>Bacillati</taxon>
        <taxon>Cyanobacteriota</taxon>
        <taxon>Cyanophyceae</taxon>
        <taxon>Synechococcales</taxon>
        <taxon>Synechococcaceae</taxon>
        <taxon>Synechococcus</taxon>
    </lineage>
</organism>
<accession>A0ABT6F2N9</accession>
<comment type="caution">
    <text evidence="4">The sequence shown here is derived from an EMBL/GenBank/DDBJ whole genome shotgun (WGS) entry which is preliminary data.</text>
</comment>
<name>A0ABT6F2N9_9SYNE</name>